<sequence length="221" mass="24440">MLLTGVGYFQQANAQAAAVSQQMVVEDDDANDVIPSDAIRLRIIANSDDPADQQLKRDVRDQIIVAVADEIRGLQDHEAIRGTIAQHVEVMNEIAEGVIAKEGYSYPVKTDYGNVPFPTKMYGDKVYPAGEYEALRIQIGEAKGQNWWCVLFPPLCFVDMANGDAAAGDAKPKDMEEHKSEKSAPITTVDVKDSEDGSEQEVEVRSALLDKISEWWHEIFA</sequence>
<name>A0ABS1J5A4_9BACL</name>
<keyword evidence="3" id="KW-1185">Reference proteome</keyword>
<accession>A0ABS1J5A4</accession>
<evidence type="ECO:0000313" key="3">
    <source>
        <dbReference type="Proteomes" id="UP000602284"/>
    </source>
</evidence>
<proteinExistence type="predicted"/>
<organism evidence="2 3">
    <name type="scientific">Tumebacillus amylolyticus</name>
    <dbReference type="NCBI Taxonomy" id="2801339"/>
    <lineage>
        <taxon>Bacteria</taxon>
        <taxon>Bacillati</taxon>
        <taxon>Bacillota</taxon>
        <taxon>Bacilli</taxon>
        <taxon>Bacillales</taxon>
        <taxon>Alicyclobacillaceae</taxon>
        <taxon>Tumebacillus</taxon>
    </lineage>
</organism>
<protein>
    <submittedName>
        <fullName evidence="2">Stage II sporulation protein R</fullName>
    </submittedName>
</protein>
<dbReference type="Proteomes" id="UP000602284">
    <property type="component" value="Unassembled WGS sequence"/>
</dbReference>
<dbReference type="NCBIfam" id="TIGR02837">
    <property type="entry name" value="spore_II_R"/>
    <property type="match status" value="1"/>
</dbReference>
<dbReference type="Pfam" id="PF09551">
    <property type="entry name" value="Spore_II_R"/>
    <property type="match status" value="1"/>
</dbReference>
<feature type="compositionally biased region" description="Basic and acidic residues" evidence="1">
    <location>
        <begin position="170"/>
        <end position="182"/>
    </location>
</feature>
<dbReference type="InterPro" id="IPR014202">
    <property type="entry name" value="Spore_II_R"/>
</dbReference>
<dbReference type="EMBL" id="JAEQNB010000001">
    <property type="protein sequence ID" value="MBL0385417.1"/>
    <property type="molecule type" value="Genomic_DNA"/>
</dbReference>
<evidence type="ECO:0000256" key="1">
    <source>
        <dbReference type="SAM" id="MobiDB-lite"/>
    </source>
</evidence>
<evidence type="ECO:0000313" key="2">
    <source>
        <dbReference type="EMBL" id="MBL0385417.1"/>
    </source>
</evidence>
<gene>
    <name evidence="2" type="primary">spoIIR</name>
    <name evidence="2" type="ORF">JJB07_02045</name>
</gene>
<comment type="caution">
    <text evidence="2">The sequence shown here is derived from an EMBL/GenBank/DDBJ whole genome shotgun (WGS) entry which is preliminary data.</text>
</comment>
<reference evidence="2 3" key="1">
    <citation type="submission" date="2021-01" db="EMBL/GenBank/DDBJ databases">
        <title>Tumebacillus sp. strain ITR2 16S ribosomal RNA gene Genome sequencing and assembly.</title>
        <authorList>
            <person name="Kang M."/>
        </authorList>
    </citation>
    <scope>NUCLEOTIDE SEQUENCE [LARGE SCALE GENOMIC DNA]</scope>
    <source>
        <strain evidence="2 3">ITR2</strain>
    </source>
</reference>
<feature type="region of interest" description="Disordered" evidence="1">
    <location>
        <begin position="167"/>
        <end position="199"/>
    </location>
</feature>